<dbReference type="InterPro" id="IPR013824">
    <property type="entry name" value="Topo_IA_cen_sub1"/>
</dbReference>
<dbReference type="EMBL" id="JBAKAZ010000238">
    <property type="protein sequence ID" value="MEL0630971.1"/>
    <property type="molecule type" value="Genomic_DNA"/>
</dbReference>
<comment type="caution">
    <text evidence="7">The sequence shown here is derived from an EMBL/GenBank/DDBJ whole genome shotgun (WGS) entry which is preliminary data.</text>
</comment>
<protein>
    <recommendedName>
        <fullName evidence="5">Omega-protein</fullName>
    </recommendedName>
    <alternativeName>
        <fullName evidence="4">Relaxing enzyme</fullName>
    </alternativeName>
    <alternativeName>
        <fullName evidence="2">Swivelase</fullName>
    </alternativeName>
    <alternativeName>
        <fullName evidence="3">Untwisting enzyme</fullName>
    </alternativeName>
</protein>
<dbReference type="InterPro" id="IPR013497">
    <property type="entry name" value="Topo_IA_cen"/>
</dbReference>
<organism evidence="7 8">
    <name type="scientific">Psychromonas aquatilis</name>
    <dbReference type="NCBI Taxonomy" id="2005072"/>
    <lineage>
        <taxon>Bacteria</taxon>
        <taxon>Pseudomonadati</taxon>
        <taxon>Pseudomonadota</taxon>
        <taxon>Gammaproteobacteria</taxon>
        <taxon>Alteromonadales</taxon>
        <taxon>Psychromonadaceae</taxon>
        <taxon>Psychromonas</taxon>
    </lineage>
</organism>
<dbReference type="InterPro" id="IPR023405">
    <property type="entry name" value="Topo_IA_core_domain"/>
</dbReference>
<evidence type="ECO:0000313" key="7">
    <source>
        <dbReference type="EMBL" id="MEL0630971.1"/>
    </source>
</evidence>
<dbReference type="RefSeq" id="WP_341599132.1">
    <property type="nucleotide sequence ID" value="NZ_JBAKAZ010000238.1"/>
</dbReference>
<dbReference type="SMART" id="SM00436">
    <property type="entry name" value="TOP1Bc"/>
    <property type="match status" value="1"/>
</dbReference>
<evidence type="ECO:0000313" key="8">
    <source>
        <dbReference type="Proteomes" id="UP001369082"/>
    </source>
</evidence>
<proteinExistence type="predicted"/>
<dbReference type="SUPFAM" id="SSF56712">
    <property type="entry name" value="Prokaryotic type I DNA topoisomerase"/>
    <property type="match status" value="1"/>
</dbReference>
<dbReference type="PROSITE" id="PS52039">
    <property type="entry name" value="TOPO_IA_2"/>
    <property type="match status" value="1"/>
</dbReference>
<accession>A0ABU9GUF7</accession>
<dbReference type="PANTHER" id="PTHR11390">
    <property type="entry name" value="PROKARYOTIC DNA TOPOISOMERASE"/>
    <property type="match status" value="1"/>
</dbReference>
<dbReference type="PANTHER" id="PTHR11390:SF21">
    <property type="entry name" value="DNA TOPOISOMERASE 3-ALPHA"/>
    <property type="match status" value="1"/>
</dbReference>
<dbReference type="InterPro" id="IPR003601">
    <property type="entry name" value="Topo_IA_2"/>
</dbReference>
<dbReference type="Pfam" id="PF01131">
    <property type="entry name" value="Topoisom_bac"/>
    <property type="match status" value="1"/>
</dbReference>
<dbReference type="InterPro" id="IPR000380">
    <property type="entry name" value="Topo_IA"/>
</dbReference>
<sequence>PLAVSALARARADWLYGLNMTRLCTLQGQKTGYQGVLSIGRVQTPIRALIVNRHIDINNFISKTFYEVIRNIETSDRV</sequence>
<dbReference type="GO" id="GO:0016853">
    <property type="term" value="F:isomerase activity"/>
    <property type="evidence" value="ECO:0007669"/>
    <property type="project" value="UniProtKB-KW"/>
</dbReference>
<evidence type="ECO:0000256" key="1">
    <source>
        <dbReference type="ARBA" id="ARBA00023235"/>
    </source>
</evidence>
<feature type="domain" description="Topo IA-type catalytic" evidence="6">
    <location>
        <begin position="1"/>
        <end position="78"/>
    </location>
</feature>
<feature type="non-terminal residue" evidence="7">
    <location>
        <position position="1"/>
    </location>
</feature>
<feature type="non-terminal residue" evidence="7">
    <location>
        <position position="78"/>
    </location>
</feature>
<name>A0ABU9GUF7_9GAMM</name>
<evidence type="ECO:0000259" key="6">
    <source>
        <dbReference type="PROSITE" id="PS52039"/>
    </source>
</evidence>
<keyword evidence="8" id="KW-1185">Reference proteome</keyword>
<evidence type="ECO:0000256" key="5">
    <source>
        <dbReference type="ARBA" id="ARBA00032877"/>
    </source>
</evidence>
<gene>
    <name evidence="7" type="ORF">V6256_15440</name>
</gene>
<evidence type="ECO:0000256" key="2">
    <source>
        <dbReference type="ARBA" id="ARBA00030003"/>
    </source>
</evidence>
<keyword evidence="1 7" id="KW-0413">Isomerase</keyword>
<dbReference type="Proteomes" id="UP001369082">
    <property type="component" value="Unassembled WGS sequence"/>
</dbReference>
<evidence type="ECO:0000256" key="4">
    <source>
        <dbReference type="ARBA" id="ARBA00032235"/>
    </source>
</evidence>
<dbReference type="Gene3D" id="1.10.460.10">
    <property type="entry name" value="Topoisomerase I, domain 2"/>
    <property type="match status" value="1"/>
</dbReference>
<evidence type="ECO:0000256" key="3">
    <source>
        <dbReference type="ARBA" id="ARBA00031985"/>
    </source>
</evidence>
<reference evidence="7 8" key="1">
    <citation type="submission" date="2024-02" db="EMBL/GenBank/DDBJ databases">
        <title>Bacteria isolated from the canopy kelp, Nereocystis luetkeana.</title>
        <authorList>
            <person name="Pfister C.A."/>
            <person name="Younker I.T."/>
            <person name="Light S.H."/>
        </authorList>
    </citation>
    <scope>NUCLEOTIDE SEQUENCE [LARGE SCALE GENOMIC DNA]</scope>
    <source>
        <strain evidence="7 8">TI.1.05</strain>
    </source>
</reference>